<feature type="compositionally biased region" description="Polar residues" evidence="1">
    <location>
        <begin position="140"/>
        <end position="164"/>
    </location>
</feature>
<feature type="compositionally biased region" description="Low complexity" evidence="1">
    <location>
        <begin position="24"/>
        <end position="37"/>
    </location>
</feature>
<dbReference type="AlphaFoldDB" id="A0AAD1ZB71"/>
<dbReference type="EMBL" id="OU503043">
    <property type="protein sequence ID" value="CAI9766244.1"/>
    <property type="molecule type" value="Genomic_DNA"/>
</dbReference>
<gene>
    <name evidence="2" type="ORF">FPE_LOCUS13674</name>
</gene>
<evidence type="ECO:0000256" key="1">
    <source>
        <dbReference type="SAM" id="MobiDB-lite"/>
    </source>
</evidence>
<feature type="region of interest" description="Disordered" evidence="1">
    <location>
        <begin position="110"/>
        <end position="232"/>
    </location>
</feature>
<organism evidence="2 3">
    <name type="scientific">Fraxinus pennsylvanica</name>
    <dbReference type="NCBI Taxonomy" id="56036"/>
    <lineage>
        <taxon>Eukaryota</taxon>
        <taxon>Viridiplantae</taxon>
        <taxon>Streptophyta</taxon>
        <taxon>Embryophyta</taxon>
        <taxon>Tracheophyta</taxon>
        <taxon>Spermatophyta</taxon>
        <taxon>Magnoliopsida</taxon>
        <taxon>eudicotyledons</taxon>
        <taxon>Gunneridae</taxon>
        <taxon>Pentapetalae</taxon>
        <taxon>asterids</taxon>
        <taxon>lamiids</taxon>
        <taxon>Lamiales</taxon>
        <taxon>Oleaceae</taxon>
        <taxon>Oleeae</taxon>
        <taxon>Fraxinus</taxon>
    </lineage>
</organism>
<feature type="compositionally biased region" description="Polar residues" evidence="1">
    <location>
        <begin position="196"/>
        <end position="205"/>
    </location>
</feature>
<feature type="compositionally biased region" description="Polar residues" evidence="1">
    <location>
        <begin position="38"/>
        <end position="50"/>
    </location>
</feature>
<evidence type="ECO:0000313" key="3">
    <source>
        <dbReference type="Proteomes" id="UP000834106"/>
    </source>
</evidence>
<protein>
    <submittedName>
        <fullName evidence="2">Uncharacterized protein</fullName>
    </submittedName>
</protein>
<dbReference type="PANTHER" id="PTHR33738:SF1">
    <property type="entry name" value="PLANT_T7H20-70 PROTEIN"/>
    <property type="match status" value="1"/>
</dbReference>
<dbReference type="PANTHER" id="PTHR33738">
    <property type="entry name" value="EMB|CAB82975.1"/>
    <property type="match status" value="1"/>
</dbReference>
<proteinExistence type="predicted"/>
<feature type="compositionally biased region" description="Polar residues" evidence="1">
    <location>
        <begin position="221"/>
        <end position="232"/>
    </location>
</feature>
<feature type="compositionally biased region" description="Polar residues" evidence="1">
    <location>
        <begin position="60"/>
        <end position="86"/>
    </location>
</feature>
<sequence>MEGGKQTGSSFTSDLFGSKDKDSSASSSSGIFDSIFAPSTQVSRQASLSPLESEKKHDSGNTVWSANTGVIGNNSRSGEGQRQSIPSKDPSVGYQEEKVQPFHYSSSIYYGGQDVYSRPQNTQNPGPTTFGKDGEEDDSGSASRGNWWQGNNSRSGEGQRQSIPSKDPSAGYQEEKVQPFHYSSSIYYGGQDVYSRPQNTQNPGPTTFGKDGEEDDPGSASRGNWWQGSLYY</sequence>
<evidence type="ECO:0000313" key="2">
    <source>
        <dbReference type="EMBL" id="CAI9766244.1"/>
    </source>
</evidence>
<accession>A0AAD1ZB71</accession>
<feature type="region of interest" description="Disordered" evidence="1">
    <location>
        <begin position="1"/>
        <end position="98"/>
    </location>
</feature>
<keyword evidence="3" id="KW-1185">Reference proteome</keyword>
<reference evidence="2" key="1">
    <citation type="submission" date="2023-05" db="EMBL/GenBank/DDBJ databases">
        <authorList>
            <person name="Huff M."/>
        </authorList>
    </citation>
    <scope>NUCLEOTIDE SEQUENCE</scope>
</reference>
<name>A0AAD1ZB71_9LAMI</name>
<feature type="compositionally biased region" description="Polar residues" evidence="1">
    <location>
        <begin position="118"/>
        <end position="127"/>
    </location>
</feature>
<dbReference type="Proteomes" id="UP000834106">
    <property type="component" value="Chromosome 8"/>
</dbReference>